<comment type="caution">
    <text evidence="5">The sequence shown here is derived from an EMBL/GenBank/DDBJ whole genome shotgun (WGS) entry which is preliminary data.</text>
</comment>
<accession>A0A4Q9JUC6</accession>
<dbReference type="InterPro" id="IPR016047">
    <property type="entry name" value="M23ase_b-sheet_dom"/>
</dbReference>
<feature type="coiled-coil region" evidence="2">
    <location>
        <begin position="23"/>
        <end position="102"/>
    </location>
</feature>
<dbReference type="Proteomes" id="UP000292583">
    <property type="component" value="Unassembled WGS sequence"/>
</dbReference>
<feature type="compositionally biased region" description="Basic and acidic residues" evidence="3">
    <location>
        <begin position="231"/>
        <end position="241"/>
    </location>
</feature>
<protein>
    <submittedName>
        <fullName evidence="5">Peptidase M23</fullName>
    </submittedName>
</protein>
<name>A0A4Q9JUC6_9BACT</name>
<evidence type="ECO:0000256" key="2">
    <source>
        <dbReference type="SAM" id="Coils"/>
    </source>
</evidence>
<dbReference type="InterPro" id="IPR011055">
    <property type="entry name" value="Dup_hybrid_motif"/>
</dbReference>
<dbReference type="OrthoDB" id="5372565at2"/>
<dbReference type="SUPFAM" id="SSF51261">
    <property type="entry name" value="Duplicated hybrid motif"/>
    <property type="match status" value="1"/>
</dbReference>
<organism evidence="5 6">
    <name type="scientific">Campylobacter novaezeelandiae</name>
    <dbReference type="NCBI Taxonomy" id="2267891"/>
    <lineage>
        <taxon>Bacteria</taxon>
        <taxon>Pseudomonadati</taxon>
        <taxon>Campylobacterota</taxon>
        <taxon>Epsilonproteobacteria</taxon>
        <taxon>Campylobacterales</taxon>
        <taxon>Campylobacteraceae</taxon>
        <taxon>Campylobacter</taxon>
    </lineage>
</organism>
<evidence type="ECO:0000313" key="6">
    <source>
        <dbReference type="Proteomes" id="UP000292583"/>
    </source>
</evidence>
<sequence>MRKIFFIFFCFLGLFANEISEKTKNLESNKRIQEQLNKKLEDLANDILSGEKKLKELSDQIQVLNLQTNKLEANAKAQNKELQTLSSQNKELLKSKALMENKLIVLMAKDFAYDLPIPQGYIESKESFMAFEVLEGLDRVLSEEIFKLSKDYEDITRLIDNKQAQIQKINLNLKDYNDQIAKLQLLKQNQLNEINKQKTDRSIYAKKLENLQAQQEELRKTLNQLKIIQNKKQEETKDNKSKPSNNKQTIRQLGSSYQSGNIKKYTGKKTIAPLDSFTVKQKFGNYLDPIYNIKIFNENVILRSTKSDATVRSVLDGKVVFAKDTSMLQRVVIIEHNNGIHTIYAHLDKIAPTIKVGKNVKKGSVVGRIKNDLTFEVTQENFHINPLELISLN</sequence>
<evidence type="ECO:0000256" key="1">
    <source>
        <dbReference type="ARBA" id="ARBA00022729"/>
    </source>
</evidence>
<dbReference type="Pfam" id="PF01551">
    <property type="entry name" value="Peptidase_M23"/>
    <property type="match status" value="1"/>
</dbReference>
<keyword evidence="6" id="KW-1185">Reference proteome</keyword>
<keyword evidence="1" id="KW-0732">Signal</keyword>
<dbReference type="PANTHER" id="PTHR21666:SF289">
    <property type="entry name" value="L-ALA--D-GLU ENDOPEPTIDASE"/>
    <property type="match status" value="1"/>
</dbReference>
<dbReference type="RefSeq" id="WP_131163762.1">
    <property type="nucleotide sequence ID" value="NZ_CP076657.1"/>
</dbReference>
<gene>
    <name evidence="5" type="ORF">DU473_05280</name>
</gene>
<proteinExistence type="predicted"/>
<keyword evidence="2" id="KW-0175">Coiled coil</keyword>
<dbReference type="EMBL" id="QPGR01000008">
    <property type="protein sequence ID" value="TBR80766.1"/>
    <property type="molecule type" value="Genomic_DNA"/>
</dbReference>
<dbReference type="AlphaFoldDB" id="A0A4Q9JUC6"/>
<feature type="domain" description="M23ase beta-sheet core" evidence="4">
    <location>
        <begin position="305"/>
        <end position="375"/>
    </location>
</feature>
<dbReference type="Gene3D" id="2.70.70.10">
    <property type="entry name" value="Glucose Permease (Domain IIA)"/>
    <property type="match status" value="1"/>
</dbReference>
<dbReference type="PANTHER" id="PTHR21666">
    <property type="entry name" value="PEPTIDASE-RELATED"/>
    <property type="match status" value="1"/>
</dbReference>
<feature type="compositionally biased region" description="Polar residues" evidence="3">
    <location>
        <begin position="242"/>
        <end position="253"/>
    </location>
</feature>
<evidence type="ECO:0000313" key="5">
    <source>
        <dbReference type="EMBL" id="TBR80766.1"/>
    </source>
</evidence>
<dbReference type="GO" id="GO:0004222">
    <property type="term" value="F:metalloendopeptidase activity"/>
    <property type="evidence" value="ECO:0007669"/>
    <property type="project" value="TreeGrafter"/>
</dbReference>
<evidence type="ECO:0000256" key="3">
    <source>
        <dbReference type="SAM" id="MobiDB-lite"/>
    </source>
</evidence>
<dbReference type="InterPro" id="IPR050570">
    <property type="entry name" value="Cell_wall_metabolism_enzyme"/>
</dbReference>
<evidence type="ECO:0000259" key="4">
    <source>
        <dbReference type="Pfam" id="PF01551"/>
    </source>
</evidence>
<dbReference type="CDD" id="cd12797">
    <property type="entry name" value="M23_peptidase"/>
    <property type="match status" value="1"/>
</dbReference>
<reference evidence="5 6" key="1">
    <citation type="submission" date="2018-07" db="EMBL/GenBank/DDBJ databases">
        <title>Campylobacter zealandensis sp. nov., isolated from birds and water in New Zealand.</title>
        <authorList>
            <person name="Wilkinson D.A."/>
            <person name="Biggs P.J."/>
            <person name="French N.P."/>
            <person name="Midwinter A.C."/>
        </authorList>
    </citation>
    <scope>NUCLEOTIDE SEQUENCE [LARGE SCALE GENOMIC DNA]</scope>
    <source>
        <strain evidence="5 6">B423b</strain>
    </source>
</reference>
<feature type="region of interest" description="Disordered" evidence="3">
    <location>
        <begin position="229"/>
        <end position="253"/>
    </location>
</feature>